<reference evidence="7" key="1">
    <citation type="journal article" date="2023" name="Mol. Phylogenet. Evol.">
        <title>Genome-scale phylogeny and comparative genomics of the fungal order Sordariales.</title>
        <authorList>
            <person name="Hensen N."/>
            <person name="Bonometti L."/>
            <person name="Westerberg I."/>
            <person name="Brannstrom I.O."/>
            <person name="Guillou S."/>
            <person name="Cros-Aarteil S."/>
            <person name="Calhoun S."/>
            <person name="Haridas S."/>
            <person name="Kuo A."/>
            <person name="Mondo S."/>
            <person name="Pangilinan J."/>
            <person name="Riley R."/>
            <person name="LaButti K."/>
            <person name="Andreopoulos B."/>
            <person name="Lipzen A."/>
            <person name="Chen C."/>
            <person name="Yan M."/>
            <person name="Daum C."/>
            <person name="Ng V."/>
            <person name="Clum A."/>
            <person name="Steindorff A."/>
            <person name="Ohm R.A."/>
            <person name="Martin F."/>
            <person name="Silar P."/>
            <person name="Natvig D.O."/>
            <person name="Lalanne C."/>
            <person name="Gautier V."/>
            <person name="Ament-Velasquez S.L."/>
            <person name="Kruys A."/>
            <person name="Hutchinson M.I."/>
            <person name="Powell A.J."/>
            <person name="Barry K."/>
            <person name="Miller A.N."/>
            <person name="Grigoriev I.V."/>
            <person name="Debuchy R."/>
            <person name="Gladieux P."/>
            <person name="Hiltunen Thoren M."/>
            <person name="Johannesson H."/>
        </authorList>
    </citation>
    <scope>NUCLEOTIDE SEQUENCE</scope>
    <source>
        <strain evidence="7">CBS 532.94</strain>
    </source>
</reference>
<dbReference type="PROSITE" id="PS50048">
    <property type="entry name" value="ZN2_CY6_FUNGAL_2"/>
    <property type="match status" value="1"/>
</dbReference>
<dbReference type="InterPro" id="IPR036864">
    <property type="entry name" value="Zn2-C6_fun-type_DNA-bd_sf"/>
</dbReference>
<dbReference type="Proteomes" id="UP001303760">
    <property type="component" value="Unassembled WGS sequence"/>
</dbReference>
<reference evidence="7" key="2">
    <citation type="submission" date="2023-05" db="EMBL/GenBank/DDBJ databases">
        <authorList>
            <consortium name="Lawrence Berkeley National Laboratory"/>
            <person name="Steindorff A."/>
            <person name="Hensen N."/>
            <person name="Bonometti L."/>
            <person name="Westerberg I."/>
            <person name="Brannstrom I.O."/>
            <person name="Guillou S."/>
            <person name="Cros-Aarteil S."/>
            <person name="Calhoun S."/>
            <person name="Haridas S."/>
            <person name="Kuo A."/>
            <person name="Mondo S."/>
            <person name="Pangilinan J."/>
            <person name="Riley R."/>
            <person name="Labutti K."/>
            <person name="Andreopoulos B."/>
            <person name="Lipzen A."/>
            <person name="Chen C."/>
            <person name="Yanf M."/>
            <person name="Daum C."/>
            <person name="Ng V."/>
            <person name="Clum A."/>
            <person name="Ohm R."/>
            <person name="Martin F."/>
            <person name="Silar P."/>
            <person name="Natvig D."/>
            <person name="Lalanne C."/>
            <person name="Gautier V."/>
            <person name="Ament-Velasquez S.L."/>
            <person name="Kruys A."/>
            <person name="Hutchinson M.I."/>
            <person name="Powell A.J."/>
            <person name="Barry K."/>
            <person name="Miller A.N."/>
            <person name="Grigoriev I.V."/>
            <person name="Debuchy R."/>
            <person name="Gladieux P."/>
            <person name="Thoren M.H."/>
            <person name="Johannesson H."/>
        </authorList>
    </citation>
    <scope>NUCLEOTIDE SEQUENCE</scope>
    <source>
        <strain evidence="7">CBS 532.94</strain>
    </source>
</reference>
<keyword evidence="8" id="KW-1185">Reference proteome</keyword>
<keyword evidence="2" id="KW-0479">Metal-binding</keyword>
<comment type="caution">
    <text evidence="7">The sequence shown here is derived from an EMBL/GenBank/DDBJ whole genome shotgun (WGS) entry which is preliminary data.</text>
</comment>
<dbReference type="GO" id="GO:0000981">
    <property type="term" value="F:DNA-binding transcription factor activity, RNA polymerase II-specific"/>
    <property type="evidence" value="ECO:0007669"/>
    <property type="project" value="InterPro"/>
</dbReference>
<dbReference type="GO" id="GO:0006351">
    <property type="term" value="P:DNA-templated transcription"/>
    <property type="evidence" value="ECO:0007669"/>
    <property type="project" value="InterPro"/>
</dbReference>
<protein>
    <recommendedName>
        <fullName evidence="6">Zn(2)-C6 fungal-type domain-containing protein</fullName>
    </recommendedName>
</protein>
<gene>
    <name evidence="7" type="ORF">C8A03DRAFT_40048</name>
</gene>
<dbReference type="Gene3D" id="4.10.240.10">
    <property type="entry name" value="Zn(2)-C6 fungal-type DNA-binding domain"/>
    <property type="match status" value="1"/>
</dbReference>
<evidence type="ECO:0000256" key="4">
    <source>
        <dbReference type="ARBA" id="ARBA00023163"/>
    </source>
</evidence>
<dbReference type="CDD" id="cd12148">
    <property type="entry name" value="fungal_TF_MHR"/>
    <property type="match status" value="1"/>
</dbReference>
<dbReference type="CDD" id="cd00067">
    <property type="entry name" value="GAL4"/>
    <property type="match status" value="1"/>
</dbReference>
<evidence type="ECO:0000256" key="2">
    <source>
        <dbReference type="ARBA" id="ARBA00022723"/>
    </source>
</evidence>
<dbReference type="Pfam" id="PF04082">
    <property type="entry name" value="Fungal_trans"/>
    <property type="match status" value="1"/>
</dbReference>
<comment type="subcellular location">
    <subcellularLocation>
        <location evidence="1">Nucleus</location>
    </subcellularLocation>
</comment>
<dbReference type="GO" id="GO:0008270">
    <property type="term" value="F:zinc ion binding"/>
    <property type="evidence" value="ECO:0007669"/>
    <property type="project" value="InterPro"/>
</dbReference>
<dbReference type="GO" id="GO:0003677">
    <property type="term" value="F:DNA binding"/>
    <property type="evidence" value="ECO:0007669"/>
    <property type="project" value="InterPro"/>
</dbReference>
<keyword evidence="3" id="KW-0805">Transcription regulation</keyword>
<keyword evidence="5" id="KW-0539">Nucleus</keyword>
<evidence type="ECO:0000259" key="6">
    <source>
        <dbReference type="PROSITE" id="PS50048"/>
    </source>
</evidence>
<evidence type="ECO:0000256" key="1">
    <source>
        <dbReference type="ARBA" id="ARBA00004123"/>
    </source>
</evidence>
<evidence type="ECO:0000313" key="8">
    <source>
        <dbReference type="Proteomes" id="UP001303760"/>
    </source>
</evidence>
<accession>A0AAN7CKH8</accession>
<name>A0AAN7CKH8_9PEZI</name>
<dbReference type="EMBL" id="MU860005">
    <property type="protein sequence ID" value="KAK4242707.1"/>
    <property type="molecule type" value="Genomic_DNA"/>
</dbReference>
<evidence type="ECO:0000256" key="3">
    <source>
        <dbReference type="ARBA" id="ARBA00023015"/>
    </source>
</evidence>
<dbReference type="PANTHER" id="PTHR47338:SF5">
    <property type="entry name" value="ZN(II)2CYS6 TRANSCRIPTION FACTOR (EUROFUNG)"/>
    <property type="match status" value="1"/>
</dbReference>
<dbReference type="SMART" id="SM00066">
    <property type="entry name" value="GAL4"/>
    <property type="match status" value="1"/>
</dbReference>
<dbReference type="Pfam" id="PF00172">
    <property type="entry name" value="Zn_clus"/>
    <property type="match status" value="1"/>
</dbReference>
<dbReference type="PROSITE" id="PS00463">
    <property type="entry name" value="ZN2_CY6_FUNGAL_1"/>
    <property type="match status" value="1"/>
</dbReference>
<dbReference type="AlphaFoldDB" id="A0AAN7CKH8"/>
<feature type="domain" description="Zn(2)-C6 fungal-type" evidence="6">
    <location>
        <begin position="24"/>
        <end position="54"/>
    </location>
</feature>
<proteinExistence type="predicted"/>
<keyword evidence="4" id="KW-0804">Transcription</keyword>
<sequence>MSATSSSPVSLTFPQPLDTKPKGACVDCKRLKKRCDRASPACTNCAKASRACEFKDPSEDGLFSPIYSAKSIDTLTFGTLLDILITKKRAKEAVSLYFNGVNTWFPIIEKASYEKQLDMAWDKLPAEASVLALCMALIARPPNQKSSKIGDTVYHSTKAILSLVQSKAPISVQLLQAELLVALYEFSQSMPQQAYLSLGRCLQMTKAFGWHGAEFWAEDRKAFMAKDLKLSSILWWAIVFLDCLLNVGYQDQTFPMHTAGLDAISVIPLPEHFDQHLASGSPLQFGAEEQGFRDANSDGIEGMVVPEATSAWYLSRVLQQLSDPALPGNVDSKTLSSMIWQHAQDISSAKWRAGDRNAAVCMDLIALMKLNHPGLLGGADPLSLLSDPQAVQRIRVLTTVIHGKAGKLAASEHRLSTGAEAPCWAFAMSYASLLLISHGNGVLQDADWFSRVENLMVSMEKVSKRWIIAERYCETVKIALENRLNGYAQ</sequence>
<dbReference type="InterPro" id="IPR050815">
    <property type="entry name" value="TF_fung"/>
</dbReference>
<dbReference type="PANTHER" id="PTHR47338">
    <property type="entry name" value="ZN(II)2CYS6 TRANSCRIPTION FACTOR (EUROFUNG)-RELATED"/>
    <property type="match status" value="1"/>
</dbReference>
<dbReference type="InterPro" id="IPR001138">
    <property type="entry name" value="Zn2Cys6_DnaBD"/>
</dbReference>
<organism evidence="7 8">
    <name type="scientific">Achaetomium macrosporum</name>
    <dbReference type="NCBI Taxonomy" id="79813"/>
    <lineage>
        <taxon>Eukaryota</taxon>
        <taxon>Fungi</taxon>
        <taxon>Dikarya</taxon>
        <taxon>Ascomycota</taxon>
        <taxon>Pezizomycotina</taxon>
        <taxon>Sordariomycetes</taxon>
        <taxon>Sordariomycetidae</taxon>
        <taxon>Sordariales</taxon>
        <taxon>Chaetomiaceae</taxon>
        <taxon>Achaetomium</taxon>
    </lineage>
</organism>
<dbReference type="SUPFAM" id="SSF57701">
    <property type="entry name" value="Zn2/Cys6 DNA-binding domain"/>
    <property type="match status" value="1"/>
</dbReference>
<dbReference type="InterPro" id="IPR007219">
    <property type="entry name" value="XnlR_reg_dom"/>
</dbReference>
<evidence type="ECO:0000313" key="7">
    <source>
        <dbReference type="EMBL" id="KAK4242707.1"/>
    </source>
</evidence>
<evidence type="ECO:0000256" key="5">
    <source>
        <dbReference type="ARBA" id="ARBA00023242"/>
    </source>
</evidence>
<dbReference type="GO" id="GO:0005634">
    <property type="term" value="C:nucleus"/>
    <property type="evidence" value="ECO:0007669"/>
    <property type="project" value="UniProtKB-SubCell"/>
</dbReference>